<dbReference type="Pfam" id="PF10997">
    <property type="entry name" value="Amj"/>
    <property type="match status" value="1"/>
</dbReference>
<dbReference type="GO" id="GO:0009252">
    <property type="term" value="P:peptidoglycan biosynthetic process"/>
    <property type="evidence" value="ECO:0007669"/>
    <property type="project" value="UniProtKB-UniRule"/>
</dbReference>
<dbReference type="Proteomes" id="UP000298460">
    <property type="component" value="Unassembled WGS sequence"/>
</dbReference>
<feature type="transmembrane region" description="Helical" evidence="1">
    <location>
        <begin position="229"/>
        <end position="262"/>
    </location>
</feature>
<keyword evidence="1" id="KW-1003">Cell membrane</keyword>
<reference evidence="2 3" key="1">
    <citation type="submission" date="2019-03" db="EMBL/GenBank/DDBJ databases">
        <title>Draft Genome Sequence of Desulfosporosinus fructosivorans Strain 63.6F, Isolated from Marine Sediment in the Baltic Sea.</title>
        <authorList>
            <person name="Hausmann B."/>
            <person name="Vandieken V."/>
            <person name="Pjevac P."/>
            <person name="Schreck K."/>
            <person name="Herbold C.W."/>
            <person name="Loy A."/>
        </authorList>
    </citation>
    <scope>NUCLEOTIDE SEQUENCE [LARGE SCALE GENOMIC DNA]</scope>
    <source>
        <strain evidence="2 3">63.6F</strain>
    </source>
</reference>
<dbReference type="EMBL" id="SPQQ01000003">
    <property type="protein sequence ID" value="TGE38137.1"/>
    <property type="molecule type" value="Genomic_DNA"/>
</dbReference>
<dbReference type="GO" id="GO:0008360">
    <property type="term" value="P:regulation of cell shape"/>
    <property type="evidence" value="ECO:0007669"/>
    <property type="project" value="UniProtKB-KW"/>
</dbReference>
<protein>
    <recommendedName>
        <fullName evidence="1">Lipid II flippase Amj</fullName>
    </recommendedName>
</protein>
<evidence type="ECO:0000313" key="2">
    <source>
        <dbReference type="EMBL" id="TGE38137.1"/>
    </source>
</evidence>
<dbReference type="HAMAP" id="MF_02077">
    <property type="entry name" value="Amj_flippase"/>
    <property type="match status" value="1"/>
</dbReference>
<gene>
    <name evidence="1" type="primary">amj</name>
    <name evidence="2" type="ORF">E4K67_09160</name>
</gene>
<feature type="transmembrane region" description="Helical" evidence="1">
    <location>
        <begin position="6"/>
        <end position="25"/>
    </location>
</feature>
<evidence type="ECO:0000313" key="3">
    <source>
        <dbReference type="Proteomes" id="UP000298460"/>
    </source>
</evidence>
<dbReference type="GO" id="GO:0015648">
    <property type="term" value="F:lipid-linked peptidoglycan transporter activity"/>
    <property type="evidence" value="ECO:0007669"/>
    <property type="project" value="UniProtKB-UniRule"/>
</dbReference>
<comment type="subcellular location">
    <subcellularLocation>
        <location evidence="1">Cell membrane</location>
        <topology evidence="1">Multi-pass membrane protein</topology>
    </subcellularLocation>
</comment>
<dbReference type="AlphaFoldDB" id="A0A4Z0R7X9"/>
<accession>A0A4Z0R7X9</accession>
<dbReference type="GO" id="GO:0005886">
    <property type="term" value="C:plasma membrane"/>
    <property type="evidence" value="ECO:0007669"/>
    <property type="project" value="UniProtKB-SubCell"/>
</dbReference>
<evidence type="ECO:0000256" key="1">
    <source>
        <dbReference type="HAMAP-Rule" id="MF_02077"/>
    </source>
</evidence>
<dbReference type="InterPro" id="IPR021260">
    <property type="entry name" value="Amj"/>
</dbReference>
<keyword evidence="1" id="KW-0133">Cell shape</keyword>
<dbReference type="UniPathway" id="UPA00219"/>
<feature type="transmembrane region" description="Helical" evidence="1">
    <location>
        <begin position="37"/>
        <end position="61"/>
    </location>
</feature>
<comment type="function">
    <text evidence="1">Involved in peptidoglycan biosynthesis. Transports lipid-linked peptidoglycan precursors from the inner to the outer leaflet of the cytoplasmic membrane.</text>
</comment>
<keyword evidence="1" id="KW-0812">Transmembrane</keyword>
<feature type="transmembrane region" description="Helical" evidence="1">
    <location>
        <begin position="187"/>
        <end position="208"/>
    </location>
</feature>
<comment type="pathway">
    <text evidence="1">Cell wall biogenesis; peptidoglycan biosynthesis.</text>
</comment>
<name>A0A4Z0R7X9_9FIRM</name>
<sequence>MQFNIVHLLYLTFIIHMIDTFAYSVRLNYIKSGQFALSLTVFNLFYLISLIAHTMQAPLIGGLMDSSISQSLDPLPSIRKVIFVATAGTFFGIILTPTFLNAFNRVVNRLEQTGSVPAVVIDALKFRSIRIFFESVTLPSRKMVNHLPYHKIPASLIILNALVTGIYTIGVMSAYYATLLVAPQHRLAASASAGIINTAANIIFMLFIDPKSSIITDQTLRGNRPYPEVKALVVMLMSAKLIGTLMGQLLLIPVAQAIAAIYK</sequence>
<keyword evidence="3" id="KW-1185">Reference proteome</keyword>
<organism evidence="2 3">
    <name type="scientific">Desulfosporosinus fructosivorans</name>
    <dbReference type="NCBI Taxonomy" id="2018669"/>
    <lineage>
        <taxon>Bacteria</taxon>
        <taxon>Bacillati</taxon>
        <taxon>Bacillota</taxon>
        <taxon>Clostridia</taxon>
        <taxon>Eubacteriales</taxon>
        <taxon>Desulfitobacteriaceae</taxon>
        <taxon>Desulfosporosinus</taxon>
    </lineage>
</organism>
<comment type="caution">
    <text evidence="2">The sequence shown here is derived from an EMBL/GenBank/DDBJ whole genome shotgun (WGS) entry which is preliminary data.</text>
</comment>
<proteinExistence type="inferred from homology"/>
<feature type="transmembrane region" description="Helical" evidence="1">
    <location>
        <begin position="81"/>
        <end position="103"/>
    </location>
</feature>
<dbReference type="RefSeq" id="WP_135546117.1">
    <property type="nucleotide sequence ID" value="NZ_SPQQ01000003.1"/>
</dbReference>
<keyword evidence="1" id="KW-0961">Cell wall biogenesis/degradation</keyword>
<keyword evidence="1" id="KW-0573">Peptidoglycan synthesis</keyword>
<keyword evidence="1" id="KW-0472">Membrane</keyword>
<comment type="similarity">
    <text evidence="1">Belongs to the Amj family.</text>
</comment>
<keyword evidence="1" id="KW-0813">Transport</keyword>
<dbReference type="GO" id="GO:0071555">
    <property type="term" value="P:cell wall organization"/>
    <property type="evidence" value="ECO:0007669"/>
    <property type="project" value="UniProtKB-KW"/>
</dbReference>
<dbReference type="OrthoDB" id="7888986at2"/>
<keyword evidence="1" id="KW-1133">Transmembrane helix</keyword>
<feature type="transmembrane region" description="Helical" evidence="1">
    <location>
        <begin position="152"/>
        <end position="175"/>
    </location>
</feature>